<dbReference type="EMBL" id="FXXQ01000015">
    <property type="protein sequence ID" value="SMX25349.1"/>
    <property type="molecule type" value="Genomic_DNA"/>
</dbReference>
<name>A0A238J3N6_9RHOB</name>
<dbReference type="PANTHER" id="PTHR43394">
    <property type="entry name" value="ATP-DEPENDENT PERMEASE MDL1, MITOCHONDRIAL"/>
    <property type="match status" value="1"/>
</dbReference>
<dbReference type="Proteomes" id="UP000201838">
    <property type="component" value="Unassembled WGS sequence"/>
</dbReference>
<proteinExistence type="predicted"/>
<feature type="domain" description="ABC transmembrane type-1" evidence="11">
    <location>
        <begin position="39"/>
        <end position="320"/>
    </location>
</feature>
<feature type="domain" description="ABC transporter" evidence="10">
    <location>
        <begin position="356"/>
        <end position="589"/>
    </location>
</feature>
<evidence type="ECO:0000313" key="12">
    <source>
        <dbReference type="EMBL" id="SMX25349.1"/>
    </source>
</evidence>
<gene>
    <name evidence="12" type="primary">msbA</name>
    <name evidence="12" type="ORF">BOA8489_03490</name>
</gene>
<dbReference type="Pfam" id="PF00664">
    <property type="entry name" value="ABC_membrane"/>
    <property type="match status" value="1"/>
</dbReference>
<dbReference type="AlphaFoldDB" id="A0A238J3N6"/>
<dbReference type="PROSITE" id="PS00211">
    <property type="entry name" value="ABC_TRANSPORTER_1"/>
    <property type="match status" value="1"/>
</dbReference>
<evidence type="ECO:0000313" key="13">
    <source>
        <dbReference type="Proteomes" id="UP000201838"/>
    </source>
</evidence>
<dbReference type="InterPro" id="IPR003439">
    <property type="entry name" value="ABC_transporter-like_ATP-bd"/>
</dbReference>
<dbReference type="PANTHER" id="PTHR43394:SF1">
    <property type="entry name" value="ATP-BINDING CASSETTE SUB-FAMILY B MEMBER 10, MITOCHONDRIAL"/>
    <property type="match status" value="1"/>
</dbReference>
<evidence type="ECO:0000256" key="9">
    <source>
        <dbReference type="SAM" id="Phobius"/>
    </source>
</evidence>
<evidence type="ECO:0000256" key="8">
    <source>
        <dbReference type="ARBA" id="ARBA00023136"/>
    </source>
</evidence>
<organism evidence="12 13">
    <name type="scientific">Boseongicola aestuarii</name>
    <dbReference type="NCBI Taxonomy" id="1470561"/>
    <lineage>
        <taxon>Bacteria</taxon>
        <taxon>Pseudomonadati</taxon>
        <taxon>Pseudomonadota</taxon>
        <taxon>Alphaproteobacteria</taxon>
        <taxon>Rhodobacterales</taxon>
        <taxon>Paracoccaceae</taxon>
        <taxon>Boseongicola</taxon>
    </lineage>
</organism>
<evidence type="ECO:0000259" key="10">
    <source>
        <dbReference type="PROSITE" id="PS50893"/>
    </source>
</evidence>
<evidence type="ECO:0000256" key="4">
    <source>
        <dbReference type="ARBA" id="ARBA00022692"/>
    </source>
</evidence>
<feature type="transmembrane region" description="Helical" evidence="9">
    <location>
        <begin position="175"/>
        <end position="195"/>
    </location>
</feature>
<dbReference type="EC" id="3.6.3.-" evidence="12"/>
<keyword evidence="7 9" id="KW-1133">Transmembrane helix</keyword>
<feature type="transmembrane region" description="Helical" evidence="9">
    <location>
        <begin position="35"/>
        <end position="58"/>
    </location>
</feature>
<dbReference type="InterPro" id="IPR017871">
    <property type="entry name" value="ABC_transporter-like_CS"/>
</dbReference>
<dbReference type="InterPro" id="IPR027417">
    <property type="entry name" value="P-loop_NTPase"/>
</dbReference>
<feature type="transmembrane region" description="Helical" evidence="9">
    <location>
        <begin position="259"/>
        <end position="280"/>
    </location>
</feature>
<dbReference type="Gene3D" id="3.40.50.300">
    <property type="entry name" value="P-loop containing nucleotide triphosphate hydrolases"/>
    <property type="match status" value="1"/>
</dbReference>
<dbReference type="Pfam" id="PF00005">
    <property type="entry name" value="ABC_tran"/>
    <property type="match status" value="1"/>
</dbReference>
<feature type="transmembrane region" description="Helical" evidence="9">
    <location>
        <begin position="147"/>
        <end position="169"/>
    </location>
</feature>
<dbReference type="InterPro" id="IPR036640">
    <property type="entry name" value="ABC1_TM_sf"/>
</dbReference>
<dbReference type="InterPro" id="IPR011527">
    <property type="entry name" value="ABC1_TM_dom"/>
</dbReference>
<dbReference type="SMART" id="SM00382">
    <property type="entry name" value="AAA"/>
    <property type="match status" value="1"/>
</dbReference>
<keyword evidence="12" id="KW-0378">Hydrolase</keyword>
<dbReference type="RefSeq" id="WP_245813941.1">
    <property type="nucleotide sequence ID" value="NZ_FXXQ01000015.1"/>
</dbReference>
<dbReference type="GO" id="GO:0005524">
    <property type="term" value="F:ATP binding"/>
    <property type="evidence" value="ECO:0007669"/>
    <property type="project" value="UniProtKB-KW"/>
</dbReference>
<dbReference type="CDD" id="cd18552">
    <property type="entry name" value="ABC_6TM_MsbA_like"/>
    <property type="match status" value="1"/>
</dbReference>
<keyword evidence="8 9" id="KW-0472">Membrane</keyword>
<reference evidence="12 13" key="1">
    <citation type="submission" date="2017-05" db="EMBL/GenBank/DDBJ databases">
        <authorList>
            <person name="Song R."/>
            <person name="Chenine A.L."/>
            <person name="Ruprecht R.M."/>
        </authorList>
    </citation>
    <scope>NUCLEOTIDE SEQUENCE [LARGE SCALE GENOMIC DNA]</scope>
    <source>
        <strain evidence="12 13">CECT 8489</strain>
    </source>
</reference>
<dbReference type="GO" id="GO:0015421">
    <property type="term" value="F:ABC-type oligopeptide transporter activity"/>
    <property type="evidence" value="ECO:0007669"/>
    <property type="project" value="TreeGrafter"/>
</dbReference>
<dbReference type="SUPFAM" id="SSF52540">
    <property type="entry name" value="P-loop containing nucleoside triphosphate hydrolases"/>
    <property type="match status" value="1"/>
</dbReference>
<evidence type="ECO:0000256" key="5">
    <source>
        <dbReference type="ARBA" id="ARBA00022741"/>
    </source>
</evidence>
<dbReference type="InterPro" id="IPR003593">
    <property type="entry name" value="AAA+_ATPase"/>
</dbReference>
<accession>A0A238J3N6</accession>
<keyword evidence="4 9" id="KW-0812">Transmembrane</keyword>
<keyword evidence="3" id="KW-1003">Cell membrane</keyword>
<evidence type="ECO:0000256" key="7">
    <source>
        <dbReference type="ARBA" id="ARBA00022989"/>
    </source>
</evidence>
<dbReference type="FunFam" id="3.40.50.300:FF:000221">
    <property type="entry name" value="Multidrug ABC transporter ATP-binding protein"/>
    <property type="match status" value="1"/>
</dbReference>
<evidence type="ECO:0000256" key="2">
    <source>
        <dbReference type="ARBA" id="ARBA00022448"/>
    </source>
</evidence>
<dbReference type="GO" id="GO:0005886">
    <property type="term" value="C:plasma membrane"/>
    <property type="evidence" value="ECO:0007669"/>
    <property type="project" value="UniProtKB-SubCell"/>
</dbReference>
<keyword evidence="13" id="KW-1185">Reference proteome</keyword>
<keyword evidence="5" id="KW-0547">Nucleotide-binding</keyword>
<dbReference type="GO" id="GO:0016887">
    <property type="term" value="F:ATP hydrolysis activity"/>
    <property type="evidence" value="ECO:0007669"/>
    <property type="project" value="InterPro"/>
</dbReference>
<dbReference type="PROSITE" id="PS50929">
    <property type="entry name" value="ABC_TM1F"/>
    <property type="match status" value="1"/>
</dbReference>
<dbReference type="PROSITE" id="PS50893">
    <property type="entry name" value="ABC_TRANSPORTER_2"/>
    <property type="match status" value="1"/>
</dbReference>
<dbReference type="SUPFAM" id="SSF90123">
    <property type="entry name" value="ABC transporter transmembrane region"/>
    <property type="match status" value="1"/>
</dbReference>
<protein>
    <submittedName>
        <fullName evidence="12">Lipid A export ATP-binding/permease protein MsbA</fullName>
        <ecNumber evidence="12">3.6.3.-</ecNumber>
    </submittedName>
</protein>
<evidence type="ECO:0000259" key="11">
    <source>
        <dbReference type="PROSITE" id="PS50929"/>
    </source>
</evidence>
<keyword evidence="2" id="KW-0813">Transport</keyword>
<sequence length="594" mass="63779">MTNPSIPLGESRNKDNKNRPLIGWLWRIYLKPQRVWLGIAILLMAIEGSMLGALSYIVQPMFDQVFIAGDRAAVGWVALAIGMIFVVRAVSAFGHRVLMQGAGLRIITSMQKDMVAHLVTLDSRFFQSNPPGTLIERVRGDTTAANNIWAVVLGVVGRDVVSLIALLAVAISVDWLWTLIAIAGAPLLLGPVVALQRYVRKRTFAARDAAARLSNRLDEIFHGINTIKLNTSETRENDRFGSNAGAYLKQEMHARVGQAAIPAMTDFVAAIGFAGVLVYGGNQIIDGDKTVGEFMSFFTAMGLIFEPLRRVANVTGAWQAARASLERIQDIFEAAPTITSPATPKPAIASPENADIALDNVVVRYGTEPALNGASFTAKAGKTTALVGASGAGKSTVFNVLTRLVDPSEGVITINDTKSTDLGLADLRALYSVVTQDAPMFDESLRDNIILNTKDVTDEALANAVEAAHLTEVVANLPMGLESPAGPRGSALSGGQRQRVAIARALLRNAPVLLLDEATSALDAQSEVRVQAALDDLARNRTTLVIAHRLSTIRNADKIVVMDKGRVVDEGRHEELLDRGGVYAGLYALQFSET</sequence>
<dbReference type="Gene3D" id="1.20.1560.10">
    <property type="entry name" value="ABC transporter type 1, transmembrane domain"/>
    <property type="match status" value="1"/>
</dbReference>
<dbReference type="InterPro" id="IPR039421">
    <property type="entry name" value="Type_1_exporter"/>
</dbReference>
<keyword evidence="6 12" id="KW-0067">ATP-binding</keyword>
<evidence type="ECO:0000256" key="6">
    <source>
        <dbReference type="ARBA" id="ARBA00022840"/>
    </source>
</evidence>
<comment type="subcellular location">
    <subcellularLocation>
        <location evidence="1">Cell membrane</location>
        <topology evidence="1">Multi-pass membrane protein</topology>
    </subcellularLocation>
</comment>
<evidence type="ECO:0000256" key="3">
    <source>
        <dbReference type="ARBA" id="ARBA00022475"/>
    </source>
</evidence>
<feature type="transmembrane region" description="Helical" evidence="9">
    <location>
        <begin position="73"/>
        <end position="90"/>
    </location>
</feature>
<evidence type="ECO:0000256" key="1">
    <source>
        <dbReference type="ARBA" id="ARBA00004651"/>
    </source>
</evidence>